<sequence length="28" mass="3183">MKACNLSTAFNNFPTFIDYPLIFSSLLN</sequence>
<reference evidence="1" key="1">
    <citation type="submission" date="2013-07" db="EMBL/GenBank/DDBJ databases">
        <authorList>
            <person name="McIlroy S."/>
        </authorList>
    </citation>
    <scope>NUCLEOTIDE SEQUENCE [LARGE SCALE GENOMIC DNA]</scope>
    <source>
        <strain evidence="1">Run_A_D11</strain>
    </source>
</reference>
<accession>W6M6H6</accession>
<dbReference type="EMBL" id="CBTJ020000062">
    <property type="protein sequence ID" value="CDI03516.1"/>
    <property type="molecule type" value="Genomic_DNA"/>
</dbReference>
<reference evidence="1" key="2">
    <citation type="submission" date="2014-03" db="EMBL/GenBank/DDBJ databases">
        <title>Candidatus Competibacter-lineage genomes retrieved from metagenomes reveal functional metabolic diversity.</title>
        <authorList>
            <person name="McIlroy S.J."/>
            <person name="Albertsen M."/>
            <person name="Andresen E.K."/>
            <person name="Saunders A.M."/>
            <person name="Kristiansen R."/>
            <person name="Stokholm-Bjerregaard M."/>
            <person name="Nielsen K.L."/>
            <person name="Nielsen P.H."/>
        </authorList>
    </citation>
    <scope>NUCLEOTIDE SEQUENCE</scope>
    <source>
        <strain evidence="1">Run_A_D11</strain>
    </source>
</reference>
<evidence type="ECO:0000313" key="1">
    <source>
        <dbReference type="EMBL" id="CDI03516.1"/>
    </source>
</evidence>
<dbReference type="Proteomes" id="UP000035760">
    <property type="component" value="Unassembled WGS sequence"/>
</dbReference>
<name>W6M6H6_9GAMM</name>
<comment type="caution">
    <text evidence="1">The sequence shown here is derived from an EMBL/GenBank/DDBJ whole genome shotgun (WGS) entry which is preliminary data.</text>
</comment>
<proteinExistence type="predicted"/>
<keyword evidence="2" id="KW-1185">Reference proteome</keyword>
<protein>
    <submittedName>
        <fullName evidence="1">Uncharacterized protein</fullName>
    </submittedName>
</protein>
<evidence type="ECO:0000313" key="2">
    <source>
        <dbReference type="Proteomes" id="UP000035760"/>
    </source>
</evidence>
<gene>
    <name evidence="1" type="ORF">BN873_530005</name>
</gene>
<dbReference type="AlphaFoldDB" id="W6M6H6"/>
<organism evidence="1 2">
    <name type="scientific">Candidatus Competibacter denitrificans Run_A_D11</name>
    <dbReference type="NCBI Taxonomy" id="1400863"/>
    <lineage>
        <taxon>Bacteria</taxon>
        <taxon>Pseudomonadati</taxon>
        <taxon>Pseudomonadota</taxon>
        <taxon>Gammaproteobacteria</taxon>
        <taxon>Candidatus Competibacteraceae</taxon>
        <taxon>Candidatus Competibacter</taxon>
    </lineage>
</organism>